<comment type="caution">
    <text evidence="1">The sequence shown here is derived from an EMBL/GenBank/DDBJ whole genome shotgun (WGS) entry which is preliminary data.</text>
</comment>
<dbReference type="InterPro" id="IPR036102">
    <property type="entry name" value="OsmC/Ohrsf"/>
</dbReference>
<dbReference type="Gene3D" id="3.30.300.20">
    <property type="match status" value="1"/>
</dbReference>
<evidence type="ECO:0000313" key="2">
    <source>
        <dbReference type="Proteomes" id="UP000054223"/>
    </source>
</evidence>
<reference evidence="1 2" key="1">
    <citation type="submission" date="2015-11" db="EMBL/GenBank/DDBJ databases">
        <title>Solirubrum puertoriconensis gen. nov. an environmental bacteria isolated in Puerto Rico.</title>
        <authorList>
            <person name="Cuebas-Irizarry M.F."/>
            <person name="Montalvo-Rodriguez R."/>
        </authorList>
    </citation>
    <scope>NUCLEOTIDE SEQUENCE [LARGE SCALE GENOMIC DNA]</scope>
    <source>
        <strain evidence="1 2">MC1A</strain>
    </source>
</reference>
<organism evidence="1 2">
    <name type="scientific">Solirubrum puertoriconensis</name>
    <dbReference type="NCBI Taxonomy" id="1751427"/>
    <lineage>
        <taxon>Bacteria</taxon>
        <taxon>Pseudomonadati</taxon>
        <taxon>Bacteroidota</taxon>
        <taxon>Cytophagia</taxon>
        <taxon>Cytophagales</taxon>
    </lineage>
</organism>
<dbReference type="AlphaFoldDB" id="A0A9X0L641"/>
<protein>
    <recommendedName>
        <fullName evidence="3">Osmotically inducible protein OsmC</fullName>
    </recommendedName>
</protein>
<gene>
    <name evidence="1" type="ORF">ASU33_16600</name>
</gene>
<dbReference type="InterPro" id="IPR003718">
    <property type="entry name" value="OsmC/Ohr_fam"/>
</dbReference>
<dbReference type="InterPro" id="IPR015946">
    <property type="entry name" value="KH_dom-like_a/b"/>
</dbReference>
<accession>A0A9X0L641</accession>
<dbReference type="Proteomes" id="UP000054223">
    <property type="component" value="Unassembled WGS sequence"/>
</dbReference>
<keyword evidence="2" id="KW-1185">Reference proteome</keyword>
<sequence>MPTIIGRIATDPYVTDLTSDSGHALLADEPLTQGGQNMGPSPAELLASSLSACTCITLRMYADRKGWPLEQVQTEVSFERGADHVVHRLTRQVQLQGPLSDEQRKRLLQVANACPIHKALTGTIEIDTTLT</sequence>
<dbReference type="SUPFAM" id="SSF82784">
    <property type="entry name" value="OsmC-like"/>
    <property type="match status" value="1"/>
</dbReference>
<dbReference type="RefSeq" id="WP_059067221.1">
    <property type="nucleotide sequence ID" value="NZ_LNAL01000003.1"/>
</dbReference>
<dbReference type="PANTHER" id="PTHR39624:SF2">
    <property type="entry name" value="OSMC-LIKE PROTEIN"/>
    <property type="match status" value="1"/>
</dbReference>
<dbReference type="OrthoDB" id="9791538at2"/>
<evidence type="ECO:0008006" key="3">
    <source>
        <dbReference type="Google" id="ProtNLM"/>
    </source>
</evidence>
<dbReference type="Pfam" id="PF02566">
    <property type="entry name" value="OsmC"/>
    <property type="match status" value="1"/>
</dbReference>
<name>A0A9X0L641_SOLP1</name>
<proteinExistence type="predicted"/>
<dbReference type="EMBL" id="LNAL01000003">
    <property type="protein sequence ID" value="KUG09352.1"/>
    <property type="molecule type" value="Genomic_DNA"/>
</dbReference>
<dbReference type="PANTHER" id="PTHR39624">
    <property type="entry name" value="PROTEIN INVOLVED IN RIMO-MEDIATED BETA-METHYLTHIOLATION OF RIBOSOMAL PROTEIN S12 YCAO"/>
    <property type="match status" value="1"/>
</dbReference>
<evidence type="ECO:0000313" key="1">
    <source>
        <dbReference type="EMBL" id="KUG09352.1"/>
    </source>
</evidence>